<dbReference type="EMBL" id="ACEQ02000036">
    <property type="protein sequence ID" value="EEZ74608.1"/>
    <property type="molecule type" value="Genomic_DNA"/>
</dbReference>
<dbReference type="PATRIC" id="fig|546265.8.peg.2404"/>
<evidence type="ECO:0000313" key="1">
    <source>
        <dbReference type="EMBL" id="EEZ74608.1"/>
    </source>
</evidence>
<accession>D0WCU8</accession>
<organism evidence="1 2">
    <name type="scientific">Neisseria lactamica ATCC 23970</name>
    <dbReference type="NCBI Taxonomy" id="546265"/>
    <lineage>
        <taxon>Bacteria</taxon>
        <taxon>Pseudomonadati</taxon>
        <taxon>Pseudomonadota</taxon>
        <taxon>Betaproteobacteria</taxon>
        <taxon>Neisseriales</taxon>
        <taxon>Neisseriaceae</taxon>
        <taxon>Neisseria</taxon>
    </lineage>
</organism>
<reference evidence="1 2" key="1">
    <citation type="submission" date="2009-10" db="EMBL/GenBank/DDBJ databases">
        <authorList>
            <person name="Weinstock G."/>
            <person name="Sodergren E."/>
            <person name="Clifton S."/>
            <person name="Fulton L."/>
            <person name="Fulton B."/>
            <person name="Courtney L."/>
            <person name="Fronick C."/>
            <person name="Harrison M."/>
            <person name="Strong C."/>
            <person name="Farmer C."/>
            <person name="Delahaunty K."/>
            <person name="Markovic C."/>
            <person name="Hall O."/>
            <person name="Minx P."/>
            <person name="Tomlinson C."/>
            <person name="Mitreva M."/>
            <person name="Nelson J."/>
            <person name="Hou S."/>
            <person name="Wollam A."/>
            <person name="Pepin K.H."/>
            <person name="Johnson M."/>
            <person name="Bhonagiri V."/>
            <person name="Nash W.E."/>
            <person name="Warren W."/>
            <person name="Chinwalla A."/>
            <person name="Mardis E.R."/>
            <person name="Wilson R.K."/>
        </authorList>
    </citation>
    <scope>NUCLEOTIDE SEQUENCE [LARGE SCALE GENOMIC DNA]</scope>
    <source>
        <strain evidence="1 2">ATCC 23970</strain>
    </source>
</reference>
<proteinExistence type="predicted"/>
<name>D0WCU8_NEILA</name>
<gene>
    <name evidence="1" type="ORF">NEILACOT_05382</name>
</gene>
<comment type="caution">
    <text evidence="1">The sequence shown here is derived from an EMBL/GenBank/DDBJ whole genome shotgun (WGS) entry which is preliminary data.</text>
</comment>
<evidence type="ECO:0000313" key="2">
    <source>
        <dbReference type="Proteomes" id="UP000003843"/>
    </source>
</evidence>
<sequence length="48" mass="5606">MSKHYFVSCCTVSDGIGLPRLYQVAWEMPRLSHGLSRLQFFSHHKLLK</sequence>
<dbReference type="Proteomes" id="UP000003843">
    <property type="component" value="Unassembled WGS sequence"/>
</dbReference>
<protein>
    <submittedName>
        <fullName evidence="1">Uncharacterized protein</fullName>
    </submittedName>
</protein>
<dbReference type="AlphaFoldDB" id="D0WCU8"/>